<dbReference type="GO" id="GO:0045886">
    <property type="term" value="P:negative regulation of synaptic assembly at neuromuscular junction"/>
    <property type="evidence" value="ECO:0007669"/>
    <property type="project" value="EnsemblMetazoa"/>
</dbReference>
<dbReference type="GO" id="GO:1990255">
    <property type="term" value="P:subsynaptic reticulum organization"/>
    <property type="evidence" value="ECO:0007669"/>
    <property type="project" value="EnsemblMetazoa"/>
</dbReference>
<name>A0A0Q9X4A6_DROWI</name>
<feature type="compositionally biased region" description="Low complexity" evidence="1">
    <location>
        <begin position="187"/>
        <end position="206"/>
    </location>
</feature>
<dbReference type="GO" id="GO:0017124">
    <property type="term" value="F:SH3 domain binding"/>
    <property type="evidence" value="ECO:0007669"/>
    <property type="project" value="EnsemblMetazoa"/>
</dbReference>
<evidence type="ECO:0000313" key="3">
    <source>
        <dbReference type="Proteomes" id="UP000007798"/>
    </source>
</evidence>
<proteinExistence type="predicted"/>
<gene>
    <name evidence="2" type="primary">Dwil\GK27954</name>
    <name evidence="2" type="ORF">Dwil_GK27954</name>
</gene>
<dbReference type="GO" id="GO:0007411">
    <property type="term" value="P:axon guidance"/>
    <property type="evidence" value="ECO:0007669"/>
    <property type="project" value="EnsemblMetazoa"/>
</dbReference>
<feature type="region of interest" description="Disordered" evidence="1">
    <location>
        <begin position="283"/>
        <end position="302"/>
    </location>
</feature>
<dbReference type="GO" id="GO:0005912">
    <property type="term" value="C:adherens junction"/>
    <property type="evidence" value="ECO:0007669"/>
    <property type="project" value="EnsemblMetazoa"/>
</dbReference>
<dbReference type="GO" id="GO:0051491">
    <property type="term" value="P:positive regulation of filopodium assembly"/>
    <property type="evidence" value="ECO:0007669"/>
    <property type="project" value="EnsemblMetazoa"/>
</dbReference>
<protein>
    <submittedName>
        <fullName evidence="2">Uncharacterized protein</fullName>
    </submittedName>
</protein>
<dbReference type="GO" id="GO:0030425">
    <property type="term" value="C:dendrite"/>
    <property type="evidence" value="ECO:0007669"/>
    <property type="project" value="EnsemblMetazoa"/>
</dbReference>
<dbReference type="Proteomes" id="UP000007798">
    <property type="component" value="Unassembled WGS sequence"/>
</dbReference>
<dbReference type="GO" id="GO:0032956">
    <property type="term" value="P:regulation of actin cytoskeleton organization"/>
    <property type="evidence" value="ECO:0007669"/>
    <property type="project" value="EnsemblMetazoa"/>
</dbReference>
<dbReference type="GO" id="GO:0007390">
    <property type="term" value="P:germ-band shortening"/>
    <property type="evidence" value="ECO:0007669"/>
    <property type="project" value="EnsemblMetazoa"/>
</dbReference>
<dbReference type="GO" id="GO:0007298">
    <property type="term" value="P:border follicle cell migration"/>
    <property type="evidence" value="ECO:0007669"/>
    <property type="project" value="EnsemblMetazoa"/>
</dbReference>
<dbReference type="GO" id="GO:0048813">
    <property type="term" value="P:dendrite morphogenesis"/>
    <property type="evidence" value="ECO:0007669"/>
    <property type="project" value="EnsemblMetazoa"/>
</dbReference>
<feature type="compositionally biased region" description="Polar residues" evidence="1">
    <location>
        <begin position="176"/>
        <end position="186"/>
    </location>
</feature>
<organism evidence="2 3">
    <name type="scientific">Drosophila willistoni</name>
    <name type="common">Fruit fly</name>
    <dbReference type="NCBI Taxonomy" id="7260"/>
    <lineage>
        <taxon>Eukaryota</taxon>
        <taxon>Metazoa</taxon>
        <taxon>Ecdysozoa</taxon>
        <taxon>Arthropoda</taxon>
        <taxon>Hexapoda</taxon>
        <taxon>Insecta</taxon>
        <taxon>Pterygota</taxon>
        <taxon>Neoptera</taxon>
        <taxon>Endopterygota</taxon>
        <taxon>Diptera</taxon>
        <taxon>Brachycera</taxon>
        <taxon>Muscomorpha</taxon>
        <taxon>Ephydroidea</taxon>
        <taxon>Drosophilidae</taxon>
        <taxon>Drosophila</taxon>
        <taxon>Sophophora</taxon>
    </lineage>
</organism>
<dbReference type="AlphaFoldDB" id="A0A0Q9X4A6"/>
<reference evidence="2 3" key="1">
    <citation type="journal article" date="2007" name="Nature">
        <title>Evolution of genes and genomes on the Drosophila phylogeny.</title>
        <authorList>
            <consortium name="Drosophila 12 Genomes Consortium"/>
            <person name="Clark A.G."/>
            <person name="Eisen M.B."/>
            <person name="Smith D.R."/>
            <person name="Bergman C.M."/>
            <person name="Oliver B."/>
            <person name="Markow T.A."/>
            <person name="Kaufman T.C."/>
            <person name="Kellis M."/>
            <person name="Gelbart W."/>
            <person name="Iyer V.N."/>
            <person name="Pollard D.A."/>
            <person name="Sackton T.B."/>
            <person name="Larracuente A.M."/>
            <person name="Singh N.D."/>
            <person name="Abad J.P."/>
            <person name="Abt D.N."/>
            <person name="Adryan B."/>
            <person name="Aguade M."/>
            <person name="Akashi H."/>
            <person name="Anderson W.W."/>
            <person name="Aquadro C.F."/>
            <person name="Ardell D.H."/>
            <person name="Arguello R."/>
            <person name="Artieri C.G."/>
            <person name="Barbash D.A."/>
            <person name="Barker D."/>
            <person name="Barsanti P."/>
            <person name="Batterham P."/>
            <person name="Batzoglou S."/>
            <person name="Begun D."/>
            <person name="Bhutkar A."/>
            <person name="Blanco E."/>
            <person name="Bosak S.A."/>
            <person name="Bradley R.K."/>
            <person name="Brand A.D."/>
            <person name="Brent M.R."/>
            <person name="Brooks A.N."/>
            <person name="Brown R.H."/>
            <person name="Butlin R.K."/>
            <person name="Caggese C."/>
            <person name="Calvi B.R."/>
            <person name="Bernardo de Carvalho A."/>
            <person name="Caspi A."/>
            <person name="Castrezana S."/>
            <person name="Celniker S.E."/>
            <person name="Chang J.L."/>
            <person name="Chapple C."/>
            <person name="Chatterji S."/>
            <person name="Chinwalla A."/>
            <person name="Civetta A."/>
            <person name="Clifton S.W."/>
            <person name="Comeron J.M."/>
            <person name="Costello J.C."/>
            <person name="Coyne J.A."/>
            <person name="Daub J."/>
            <person name="David R.G."/>
            <person name="Delcher A.L."/>
            <person name="Delehaunty K."/>
            <person name="Do C.B."/>
            <person name="Ebling H."/>
            <person name="Edwards K."/>
            <person name="Eickbush T."/>
            <person name="Evans J.D."/>
            <person name="Filipski A."/>
            <person name="Findeiss S."/>
            <person name="Freyhult E."/>
            <person name="Fulton L."/>
            <person name="Fulton R."/>
            <person name="Garcia A.C."/>
            <person name="Gardiner A."/>
            <person name="Garfield D.A."/>
            <person name="Garvin B.E."/>
            <person name="Gibson G."/>
            <person name="Gilbert D."/>
            <person name="Gnerre S."/>
            <person name="Godfrey J."/>
            <person name="Good R."/>
            <person name="Gotea V."/>
            <person name="Gravely B."/>
            <person name="Greenberg A.J."/>
            <person name="Griffiths-Jones S."/>
            <person name="Gross S."/>
            <person name="Guigo R."/>
            <person name="Gustafson E.A."/>
            <person name="Haerty W."/>
            <person name="Hahn M.W."/>
            <person name="Halligan D.L."/>
            <person name="Halpern A.L."/>
            <person name="Halter G.M."/>
            <person name="Han M.V."/>
            <person name="Heger A."/>
            <person name="Hillier L."/>
            <person name="Hinrichs A.S."/>
            <person name="Holmes I."/>
            <person name="Hoskins R.A."/>
            <person name="Hubisz M.J."/>
            <person name="Hultmark D."/>
            <person name="Huntley M.A."/>
            <person name="Jaffe D.B."/>
            <person name="Jagadeeshan S."/>
            <person name="Jeck W.R."/>
            <person name="Johnson J."/>
            <person name="Jones C.D."/>
            <person name="Jordan W.C."/>
            <person name="Karpen G.H."/>
            <person name="Kataoka E."/>
            <person name="Keightley P.D."/>
            <person name="Kheradpour P."/>
            <person name="Kirkness E.F."/>
            <person name="Koerich L.B."/>
            <person name="Kristiansen K."/>
            <person name="Kudrna D."/>
            <person name="Kulathinal R.J."/>
            <person name="Kumar S."/>
            <person name="Kwok R."/>
            <person name="Lander E."/>
            <person name="Langley C.H."/>
            <person name="Lapoint R."/>
            <person name="Lazzaro B.P."/>
            <person name="Lee S.J."/>
            <person name="Levesque L."/>
            <person name="Li R."/>
            <person name="Lin C.F."/>
            <person name="Lin M.F."/>
            <person name="Lindblad-Toh K."/>
            <person name="Llopart A."/>
            <person name="Long M."/>
            <person name="Low L."/>
            <person name="Lozovsky E."/>
            <person name="Lu J."/>
            <person name="Luo M."/>
            <person name="Machado C.A."/>
            <person name="Makalowski W."/>
            <person name="Marzo M."/>
            <person name="Matsuda M."/>
            <person name="Matzkin L."/>
            <person name="McAllister B."/>
            <person name="McBride C.S."/>
            <person name="McKernan B."/>
            <person name="McKernan K."/>
            <person name="Mendez-Lago M."/>
            <person name="Minx P."/>
            <person name="Mollenhauer M.U."/>
            <person name="Montooth K."/>
            <person name="Mount S.M."/>
            <person name="Mu X."/>
            <person name="Myers E."/>
            <person name="Negre B."/>
            <person name="Newfeld S."/>
            <person name="Nielsen R."/>
            <person name="Noor M.A."/>
            <person name="O'Grady P."/>
            <person name="Pachter L."/>
            <person name="Papaceit M."/>
            <person name="Parisi M.J."/>
            <person name="Parisi M."/>
            <person name="Parts L."/>
            <person name="Pedersen J.S."/>
            <person name="Pesole G."/>
            <person name="Phillippy A.M."/>
            <person name="Ponting C.P."/>
            <person name="Pop M."/>
            <person name="Porcelli D."/>
            <person name="Powell J.R."/>
            <person name="Prohaska S."/>
            <person name="Pruitt K."/>
            <person name="Puig M."/>
            <person name="Quesneville H."/>
            <person name="Ram K.R."/>
            <person name="Rand D."/>
            <person name="Rasmussen M.D."/>
            <person name="Reed L.K."/>
            <person name="Reenan R."/>
            <person name="Reily A."/>
            <person name="Remington K.A."/>
            <person name="Rieger T.T."/>
            <person name="Ritchie M.G."/>
            <person name="Robin C."/>
            <person name="Rogers Y.H."/>
            <person name="Rohde C."/>
            <person name="Rozas J."/>
            <person name="Rubenfield M.J."/>
            <person name="Ruiz A."/>
            <person name="Russo S."/>
            <person name="Salzberg S.L."/>
            <person name="Sanchez-Gracia A."/>
            <person name="Saranga D.J."/>
            <person name="Sato H."/>
            <person name="Schaeffer S.W."/>
            <person name="Schatz M.C."/>
            <person name="Schlenke T."/>
            <person name="Schwartz R."/>
            <person name="Segarra C."/>
            <person name="Singh R.S."/>
            <person name="Sirot L."/>
            <person name="Sirota M."/>
            <person name="Sisneros N.B."/>
            <person name="Smith C.D."/>
            <person name="Smith T.F."/>
            <person name="Spieth J."/>
            <person name="Stage D.E."/>
            <person name="Stark A."/>
            <person name="Stephan W."/>
            <person name="Strausberg R.L."/>
            <person name="Strempel S."/>
            <person name="Sturgill D."/>
            <person name="Sutton G."/>
            <person name="Sutton G.G."/>
            <person name="Tao W."/>
            <person name="Teichmann S."/>
            <person name="Tobari Y.N."/>
            <person name="Tomimura Y."/>
            <person name="Tsolas J.M."/>
            <person name="Valente V.L."/>
            <person name="Venter E."/>
            <person name="Venter J.C."/>
            <person name="Vicario S."/>
            <person name="Vieira F.G."/>
            <person name="Vilella A.J."/>
            <person name="Villasante A."/>
            <person name="Walenz B."/>
            <person name="Wang J."/>
            <person name="Wasserman M."/>
            <person name="Watts T."/>
            <person name="Wilson D."/>
            <person name="Wilson R.K."/>
            <person name="Wing R.A."/>
            <person name="Wolfner M.F."/>
            <person name="Wong A."/>
            <person name="Wong G.K."/>
            <person name="Wu C.I."/>
            <person name="Wu G."/>
            <person name="Yamamoto D."/>
            <person name="Yang H.P."/>
            <person name="Yang S.P."/>
            <person name="Yorke J.A."/>
            <person name="Yoshida K."/>
            <person name="Zdobnov E."/>
            <person name="Zhang P."/>
            <person name="Zhang Y."/>
            <person name="Zimin A.V."/>
            <person name="Baldwin J."/>
            <person name="Abdouelleil A."/>
            <person name="Abdulkadir J."/>
            <person name="Abebe A."/>
            <person name="Abera B."/>
            <person name="Abreu J."/>
            <person name="Acer S.C."/>
            <person name="Aftuck L."/>
            <person name="Alexander A."/>
            <person name="An P."/>
            <person name="Anderson E."/>
            <person name="Anderson S."/>
            <person name="Arachi H."/>
            <person name="Azer M."/>
            <person name="Bachantsang P."/>
            <person name="Barry A."/>
            <person name="Bayul T."/>
            <person name="Berlin A."/>
            <person name="Bessette D."/>
            <person name="Bloom T."/>
            <person name="Blye J."/>
            <person name="Boguslavskiy L."/>
            <person name="Bonnet C."/>
            <person name="Boukhgalter B."/>
            <person name="Bourzgui I."/>
            <person name="Brown A."/>
            <person name="Cahill P."/>
            <person name="Channer S."/>
            <person name="Cheshatsang Y."/>
            <person name="Chuda L."/>
            <person name="Citroen M."/>
            <person name="Collymore A."/>
            <person name="Cooke P."/>
            <person name="Costello M."/>
            <person name="D'Aco K."/>
            <person name="Daza R."/>
            <person name="De Haan G."/>
            <person name="DeGray S."/>
            <person name="DeMaso C."/>
            <person name="Dhargay N."/>
            <person name="Dooley K."/>
            <person name="Dooley E."/>
            <person name="Doricent M."/>
            <person name="Dorje P."/>
            <person name="Dorjee K."/>
            <person name="Dupes A."/>
            <person name="Elong R."/>
            <person name="Falk J."/>
            <person name="Farina A."/>
            <person name="Faro S."/>
            <person name="Ferguson D."/>
            <person name="Fisher S."/>
            <person name="Foley C.D."/>
            <person name="Franke A."/>
            <person name="Friedrich D."/>
            <person name="Gadbois L."/>
            <person name="Gearin G."/>
            <person name="Gearin C.R."/>
            <person name="Giannoukos G."/>
            <person name="Goode T."/>
            <person name="Graham J."/>
            <person name="Grandbois E."/>
            <person name="Grewal S."/>
            <person name="Gyaltsen K."/>
            <person name="Hafez N."/>
            <person name="Hagos B."/>
            <person name="Hall J."/>
            <person name="Henson C."/>
            <person name="Hollinger A."/>
            <person name="Honan T."/>
            <person name="Huard M.D."/>
            <person name="Hughes L."/>
            <person name="Hurhula B."/>
            <person name="Husby M.E."/>
            <person name="Kamat A."/>
            <person name="Kanga B."/>
            <person name="Kashin S."/>
            <person name="Khazanovich D."/>
            <person name="Kisner P."/>
            <person name="Lance K."/>
            <person name="Lara M."/>
            <person name="Lee W."/>
            <person name="Lennon N."/>
            <person name="Letendre F."/>
            <person name="LeVine R."/>
            <person name="Lipovsky A."/>
            <person name="Liu X."/>
            <person name="Liu J."/>
            <person name="Liu S."/>
            <person name="Lokyitsang T."/>
            <person name="Lokyitsang Y."/>
            <person name="Lubonja R."/>
            <person name="Lui A."/>
            <person name="MacDonald P."/>
            <person name="Magnisalis V."/>
            <person name="Maru K."/>
            <person name="Matthews C."/>
            <person name="McCusker W."/>
            <person name="McDonough S."/>
            <person name="Mehta T."/>
            <person name="Meldrim J."/>
            <person name="Meneus L."/>
            <person name="Mihai O."/>
            <person name="Mihalev A."/>
            <person name="Mihova T."/>
            <person name="Mittelman R."/>
            <person name="Mlenga V."/>
            <person name="Montmayeur A."/>
            <person name="Mulrain L."/>
            <person name="Navidi A."/>
            <person name="Naylor J."/>
            <person name="Negash T."/>
            <person name="Nguyen T."/>
            <person name="Nguyen N."/>
            <person name="Nicol R."/>
            <person name="Norbu C."/>
            <person name="Norbu N."/>
            <person name="Novod N."/>
            <person name="O'Neill B."/>
            <person name="Osman S."/>
            <person name="Markiewicz E."/>
            <person name="Oyono O.L."/>
            <person name="Patti C."/>
            <person name="Phunkhang P."/>
            <person name="Pierre F."/>
            <person name="Priest M."/>
            <person name="Raghuraman S."/>
            <person name="Rege F."/>
            <person name="Reyes R."/>
            <person name="Rise C."/>
            <person name="Rogov P."/>
            <person name="Ross K."/>
            <person name="Ryan E."/>
            <person name="Settipalli S."/>
            <person name="Shea T."/>
            <person name="Sherpa N."/>
            <person name="Shi L."/>
            <person name="Shih D."/>
            <person name="Sparrow T."/>
            <person name="Spaulding J."/>
            <person name="Stalker J."/>
            <person name="Stange-Thomann N."/>
            <person name="Stavropoulos S."/>
            <person name="Stone C."/>
            <person name="Strader C."/>
            <person name="Tesfaye S."/>
            <person name="Thomson T."/>
            <person name="Thoulutsang Y."/>
            <person name="Thoulutsang D."/>
            <person name="Topham K."/>
            <person name="Topping I."/>
            <person name="Tsamla T."/>
            <person name="Vassiliev H."/>
            <person name="Vo A."/>
            <person name="Wangchuk T."/>
            <person name="Wangdi T."/>
            <person name="Weiand M."/>
            <person name="Wilkinson J."/>
            <person name="Wilson A."/>
            <person name="Yadav S."/>
            <person name="Young G."/>
            <person name="Yu Q."/>
            <person name="Zembek L."/>
            <person name="Zhong D."/>
            <person name="Zimmer A."/>
            <person name="Zwirko Z."/>
            <person name="Jaffe D.B."/>
            <person name="Alvarez P."/>
            <person name="Brockman W."/>
            <person name="Butler J."/>
            <person name="Chin C."/>
            <person name="Gnerre S."/>
            <person name="Grabherr M."/>
            <person name="Kleber M."/>
            <person name="Mauceli E."/>
            <person name="MacCallum I."/>
        </authorList>
    </citation>
    <scope>NUCLEOTIDE SEQUENCE [LARGE SCALE GENOMIC DNA]</scope>
    <source>
        <strain evidence="3">Tucson 14030-0811.24</strain>
    </source>
</reference>
<dbReference type="GO" id="GO:0071212">
    <property type="term" value="C:subsynaptic reticulum"/>
    <property type="evidence" value="ECO:0007669"/>
    <property type="project" value="EnsemblMetazoa"/>
</dbReference>
<dbReference type="GO" id="GO:0007396">
    <property type="term" value="P:suture of dorsal opening"/>
    <property type="evidence" value="ECO:0007669"/>
    <property type="project" value="EnsemblMetazoa"/>
</dbReference>
<sequence length="302" mass="32793">MAMKKLYSKTSFTSKKSNASVAVQSKPILAYHQAGAGAAASVVSPCEFQANALPPGVELIKRSQSMHHRVTPAAAAAAAIQNKQAATDYYSLEELQELDLLDYRHPMYHHYQQQQQELLLRQRSAYHEHEQLVLQLPMASRQSTSPTTQTMPIYEAPPLHSRHSSVNDQPPPLYVSSMSGSLNTRHVATSATPPTSSSSSSLSTPSSSIVTTVSYASSTNPTPTSTTTTTTSITSSALFSTLRKCVSPSPPATTNTAPPSDTLSHNPSRLACSMSFSIRTAPTKIHQQHQNHQQHQQHLYSN</sequence>
<evidence type="ECO:0000313" key="2">
    <source>
        <dbReference type="EMBL" id="KRF99138.1"/>
    </source>
</evidence>
<dbReference type="GO" id="GO:0003382">
    <property type="term" value="P:epithelial cell morphogenesis"/>
    <property type="evidence" value="ECO:0007669"/>
    <property type="project" value="EnsemblMetazoa"/>
</dbReference>
<dbReference type="GO" id="GO:0008258">
    <property type="term" value="P:head involution"/>
    <property type="evidence" value="ECO:0007669"/>
    <property type="project" value="EnsemblMetazoa"/>
</dbReference>
<dbReference type="STRING" id="7260.A0A0Q9X4A6"/>
<feature type="non-terminal residue" evidence="2">
    <location>
        <position position="302"/>
    </location>
</feature>
<dbReference type="GO" id="GO:0046847">
    <property type="term" value="P:filopodium assembly"/>
    <property type="evidence" value="ECO:0007669"/>
    <property type="project" value="EnsemblMetazoa"/>
</dbReference>
<dbReference type="GO" id="GO:0007300">
    <property type="term" value="P:ovarian nurse cell to oocyte transport"/>
    <property type="evidence" value="ECO:0007669"/>
    <property type="project" value="EnsemblMetazoa"/>
</dbReference>
<accession>A0A0Q9X4A6</accession>
<dbReference type="GO" id="GO:0007015">
    <property type="term" value="P:actin filament organization"/>
    <property type="evidence" value="ECO:0007669"/>
    <property type="project" value="EnsemblMetazoa"/>
</dbReference>
<dbReference type="GO" id="GO:0010591">
    <property type="term" value="P:regulation of lamellipodium assembly"/>
    <property type="evidence" value="ECO:0007669"/>
    <property type="project" value="EnsemblMetazoa"/>
</dbReference>
<feature type="compositionally biased region" description="Low complexity" evidence="1">
    <location>
        <begin position="288"/>
        <end position="302"/>
    </location>
</feature>
<dbReference type="GO" id="GO:0035262">
    <property type="term" value="P:gonad morphogenesis"/>
    <property type="evidence" value="ECO:0007669"/>
    <property type="project" value="EnsemblMetazoa"/>
</dbReference>
<dbReference type="GO" id="GO:0030335">
    <property type="term" value="P:positive regulation of cell migration"/>
    <property type="evidence" value="ECO:0007669"/>
    <property type="project" value="EnsemblMetazoa"/>
</dbReference>
<keyword evidence="3" id="KW-1185">Reference proteome</keyword>
<dbReference type="GO" id="GO:0060288">
    <property type="term" value="P:formation of a compartment boundary"/>
    <property type="evidence" value="ECO:0007669"/>
    <property type="project" value="EnsemblMetazoa"/>
</dbReference>
<dbReference type="GO" id="GO:0032433">
    <property type="term" value="C:filopodium tip"/>
    <property type="evidence" value="ECO:0007669"/>
    <property type="project" value="EnsemblMetazoa"/>
</dbReference>
<dbReference type="InParanoid" id="A0A0Q9X4A6"/>
<dbReference type="EMBL" id="CH964154">
    <property type="protein sequence ID" value="KRF99138.1"/>
    <property type="molecule type" value="Genomic_DNA"/>
</dbReference>
<feature type="compositionally biased region" description="Polar residues" evidence="1">
    <location>
        <begin position="140"/>
        <end position="151"/>
    </location>
</feature>
<dbReference type="GO" id="GO:0048749">
    <property type="term" value="P:compound eye development"/>
    <property type="evidence" value="ECO:0007669"/>
    <property type="project" value="EnsemblMetazoa"/>
</dbReference>
<evidence type="ECO:0000256" key="1">
    <source>
        <dbReference type="SAM" id="MobiDB-lite"/>
    </source>
</evidence>
<feature type="region of interest" description="Disordered" evidence="1">
    <location>
        <begin position="245"/>
        <end position="267"/>
    </location>
</feature>
<feature type="region of interest" description="Disordered" evidence="1">
    <location>
        <begin position="138"/>
        <end position="206"/>
    </location>
</feature>
<dbReference type="GO" id="GO:0030027">
    <property type="term" value="C:lamellipodium"/>
    <property type="evidence" value="ECO:0007669"/>
    <property type="project" value="EnsemblMetazoa"/>
</dbReference>